<dbReference type="AlphaFoldDB" id="A0A9P7EZT7"/>
<organism evidence="1 2">
    <name type="scientific">Suillus discolor</name>
    <dbReference type="NCBI Taxonomy" id="1912936"/>
    <lineage>
        <taxon>Eukaryota</taxon>
        <taxon>Fungi</taxon>
        <taxon>Dikarya</taxon>
        <taxon>Basidiomycota</taxon>
        <taxon>Agaricomycotina</taxon>
        <taxon>Agaricomycetes</taxon>
        <taxon>Agaricomycetidae</taxon>
        <taxon>Boletales</taxon>
        <taxon>Suillineae</taxon>
        <taxon>Suillaceae</taxon>
        <taxon>Suillus</taxon>
    </lineage>
</organism>
<accession>A0A9P7EZT7</accession>
<dbReference type="Proteomes" id="UP000823399">
    <property type="component" value="Unassembled WGS sequence"/>
</dbReference>
<name>A0A9P7EZT7_9AGAM</name>
<evidence type="ECO:0000313" key="1">
    <source>
        <dbReference type="EMBL" id="KAG2098244.1"/>
    </source>
</evidence>
<proteinExistence type="predicted"/>
<dbReference type="OrthoDB" id="3256444at2759"/>
<keyword evidence="2" id="KW-1185">Reference proteome</keyword>
<evidence type="ECO:0000313" key="2">
    <source>
        <dbReference type="Proteomes" id="UP000823399"/>
    </source>
</evidence>
<dbReference type="GeneID" id="64693961"/>
<dbReference type="EMBL" id="JABBWM010000062">
    <property type="protein sequence ID" value="KAG2098244.1"/>
    <property type="molecule type" value="Genomic_DNA"/>
</dbReference>
<dbReference type="RefSeq" id="XP_041288798.1">
    <property type="nucleotide sequence ID" value="XM_041431702.1"/>
</dbReference>
<reference evidence="1" key="1">
    <citation type="journal article" date="2020" name="New Phytol.">
        <title>Comparative genomics reveals dynamic genome evolution in host specialist ectomycorrhizal fungi.</title>
        <authorList>
            <person name="Lofgren L.A."/>
            <person name="Nguyen N.H."/>
            <person name="Vilgalys R."/>
            <person name="Ruytinx J."/>
            <person name="Liao H.L."/>
            <person name="Branco S."/>
            <person name="Kuo A."/>
            <person name="LaButti K."/>
            <person name="Lipzen A."/>
            <person name="Andreopoulos W."/>
            <person name="Pangilinan J."/>
            <person name="Riley R."/>
            <person name="Hundley H."/>
            <person name="Na H."/>
            <person name="Barry K."/>
            <person name="Grigoriev I.V."/>
            <person name="Stajich J.E."/>
            <person name="Kennedy P.G."/>
        </authorList>
    </citation>
    <scope>NUCLEOTIDE SEQUENCE</scope>
    <source>
        <strain evidence="1">FC423</strain>
    </source>
</reference>
<gene>
    <name evidence="1" type="ORF">F5147DRAFT_583194</name>
</gene>
<sequence length="200" mass="23047">MSLSSNEIKPKHDRKDQDINKFFSPKYSEIGVDGKPRVYHDCTLCSKKGPCKHFMKDLSTCCRHLQKDHKLAYNKWAQDNNFESMLPKAIAKCRDTVLKASASQTGLDNHLHDLPPKAKHVLPYTDQLFHEAATEWLISTDQPIQALEHPSFHLVIHVASRSTHGVKILDRKVTCAEIIEMFKKQMKYLRTRLNVSFCFV</sequence>
<comment type="caution">
    <text evidence="1">The sequence shown here is derived from an EMBL/GenBank/DDBJ whole genome shotgun (WGS) entry which is preliminary data.</text>
</comment>
<protein>
    <submittedName>
        <fullName evidence="1">Uncharacterized protein</fullName>
    </submittedName>
</protein>